<dbReference type="STRING" id="930129.SAMN05216352_108105"/>
<gene>
    <name evidence="2" type="ORF">SAMN05216352_108105</name>
</gene>
<proteinExistence type="predicted"/>
<feature type="domain" description="2Fe-2S ferredoxin-type" evidence="1">
    <location>
        <begin position="33"/>
        <end position="116"/>
    </location>
</feature>
<keyword evidence="3" id="KW-1185">Reference proteome</keyword>
<name>A0A1G8L188_9BACI</name>
<dbReference type="InterPro" id="IPR036010">
    <property type="entry name" value="2Fe-2S_ferredoxin-like_sf"/>
</dbReference>
<dbReference type="CDD" id="cd00207">
    <property type="entry name" value="fer2"/>
    <property type="match status" value="1"/>
</dbReference>
<dbReference type="Proteomes" id="UP000199017">
    <property type="component" value="Unassembled WGS sequence"/>
</dbReference>
<evidence type="ECO:0000313" key="2">
    <source>
        <dbReference type="EMBL" id="SDI49367.1"/>
    </source>
</evidence>
<evidence type="ECO:0000259" key="1">
    <source>
        <dbReference type="PROSITE" id="PS51085"/>
    </source>
</evidence>
<protein>
    <submittedName>
        <fullName evidence="2">Ferredoxin</fullName>
    </submittedName>
</protein>
<dbReference type="PROSITE" id="PS51085">
    <property type="entry name" value="2FE2S_FER_2"/>
    <property type="match status" value="1"/>
</dbReference>
<dbReference type="InterPro" id="IPR001041">
    <property type="entry name" value="2Fe-2S_ferredoxin-type"/>
</dbReference>
<dbReference type="OrthoDB" id="9807864at2"/>
<dbReference type="AlphaFoldDB" id="A0A1G8L188"/>
<dbReference type="SUPFAM" id="SSF54292">
    <property type="entry name" value="2Fe-2S ferredoxin-like"/>
    <property type="match status" value="1"/>
</dbReference>
<evidence type="ECO:0000313" key="3">
    <source>
        <dbReference type="Proteomes" id="UP000199017"/>
    </source>
</evidence>
<sequence>MTNKLTIGSLKPGSSAFNRKFESSSVPAQTSENFIEIQQHQNTFKIKPDRNNTVLNSALNQEFELDYKCKKGTCGKCRVKLLKGNSMLTSVNEAEKKKLGKEIDANYRLACQAVFK</sequence>
<organism evidence="2 3">
    <name type="scientific">Alteribacillus bidgolensis</name>
    <dbReference type="NCBI Taxonomy" id="930129"/>
    <lineage>
        <taxon>Bacteria</taxon>
        <taxon>Bacillati</taxon>
        <taxon>Bacillota</taxon>
        <taxon>Bacilli</taxon>
        <taxon>Bacillales</taxon>
        <taxon>Bacillaceae</taxon>
        <taxon>Alteribacillus</taxon>
    </lineage>
</organism>
<dbReference type="EMBL" id="FNDU01000008">
    <property type="protein sequence ID" value="SDI49367.1"/>
    <property type="molecule type" value="Genomic_DNA"/>
</dbReference>
<dbReference type="InterPro" id="IPR012675">
    <property type="entry name" value="Beta-grasp_dom_sf"/>
</dbReference>
<reference evidence="2 3" key="1">
    <citation type="submission" date="2016-10" db="EMBL/GenBank/DDBJ databases">
        <authorList>
            <person name="de Groot N.N."/>
        </authorList>
    </citation>
    <scope>NUCLEOTIDE SEQUENCE [LARGE SCALE GENOMIC DNA]</scope>
    <source>
        <strain evidence="3">P4B,CCM 7963,CECT 7998,DSM 25260,IBRC-M 10614,KCTC 13821</strain>
    </source>
</reference>
<dbReference type="Gene3D" id="3.10.20.30">
    <property type="match status" value="1"/>
</dbReference>
<dbReference type="RefSeq" id="WP_091585974.1">
    <property type="nucleotide sequence ID" value="NZ_FNDU01000008.1"/>
</dbReference>
<dbReference type="Pfam" id="PF00111">
    <property type="entry name" value="Fer2"/>
    <property type="match status" value="1"/>
</dbReference>
<accession>A0A1G8L188</accession>
<dbReference type="GO" id="GO:0051536">
    <property type="term" value="F:iron-sulfur cluster binding"/>
    <property type="evidence" value="ECO:0007669"/>
    <property type="project" value="InterPro"/>
</dbReference>